<evidence type="ECO:0000313" key="2">
    <source>
        <dbReference type="EMBL" id="AYG82451.1"/>
    </source>
</evidence>
<sequence length="78" mass="8365">MTTPFTYPRPPVELAGAVEAYLYDCTPAKGCGVCAALVRELAEAKAAQKWSAAYDAAAEVRNHPHAKPRPNSPRPQGE</sequence>
<dbReference type="RefSeq" id="WP_120723039.1">
    <property type="nucleotide sequence ID" value="NZ_CP032698.1"/>
</dbReference>
<dbReference type="OrthoDB" id="4246243at2"/>
<reference evidence="2 3" key="1">
    <citation type="submission" date="2018-10" db="EMBL/GenBank/DDBJ databases">
        <title>Relationship between Morphology and Antimicrobial Activity in Streptomyces.</title>
        <authorList>
            <person name="Kang H.J."/>
            <person name="Kim S.B."/>
        </authorList>
    </citation>
    <scope>NUCLEOTIDE SEQUENCE [LARGE SCALE GENOMIC DNA]</scope>
    <source>
        <strain evidence="2 3">BH38</strain>
    </source>
</reference>
<evidence type="ECO:0000256" key="1">
    <source>
        <dbReference type="SAM" id="MobiDB-lite"/>
    </source>
</evidence>
<gene>
    <name evidence="2" type="ORF">DWB77_04627</name>
</gene>
<dbReference type="KEGG" id="shun:DWB77_04627"/>
<feature type="region of interest" description="Disordered" evidence="1">
    <location>
        <begin position="58"/>
        <end position="78"/>
    </location>
</feature>
<accession>A0A387HID4</accession>
<evidence type="ECO:0000313" key="3">
    <source>
        <dbReference type="Proteomes" id="UP000271554"/>
    </source>
</evidence>
<dbReference type="EMBL" id="CP032698">
    <property type="protein sequence ID" value="AYG82451.1"/>
    <property type="molecule type" value="Genomic_DNA"/>
</dbReference>
<dbReference type="Proteomes" id="UP000271554">
    <property type="component" value="Chromosome"/>
</dbReference>
<dbReference type="AlphaFoldDB" id="A0A387HID4"/>
<keyword evidence="3" id="KW-1185">Reference proteome</keyword>
<proteinExistence type="predicted"/>
<name>A0A387HID4_9ACTN</name>
<organism evidence="2 3">
    <name type="scientific">Streptomyces hundungensis</name>
    <dbReference type="NCBI Taxonomy" id="1077946"/>
    <lineage>
        <taxon>Bacteria</taxon>
        <taxon>Bacillati</taxon>
        <taxon>Actinomycetota</taxon>
        <taxon>Actinomycetes</taxon>
        <taxon>Kitasatosporales</taxon>
        <taxon>Streptomycetaceae</taxon>
        <taxon>Streptomyces</taxon>
    </lineage>
</organism>
<protein>
    <submittedName>
        <fullName evidence="2">Uncharacterized protein</fullName>
    </submittedName>
</protein>